<evidence type="ECO:0000256" key="1">
    <source>
        <dbReference type="SAM" id="SignalP"/>
    </source>
</evidence>
<feature type="chain" id="PRO_5014375138" description="Secreted protein" evidence="1">
    <location>
        <begin position="19"/>
        <end position="100"/>
    </location>
</feature>
<keyword evidence="3" id="KW-1185">Reference proteome</keyword>
<dbReference type="OrthoDB" id="10668890at2759"/>
<protein>
    <recommendedName>
        <fullName evidence="4">Secreted protein</fullName>
    </recommendedName>
</protein>
<keyword evidence="1" id="KW-0732">Signal</keyword>
<accession>A0A2J6Q6F4</accession>
<proteinExistence type="predicted"/>
<evidence type="ECO:0000313" key="2">
    <source>
        <dbReference type="EMBL" id="PMD21867.1"/>
    </source>
</evidence>
<dbReference type="Proteomes" id="UP000235672">
    <property type="component" value="Unassembled WGS sequence"/>
</dbReference>
<evidence type="ECO:0000313" key="3">
    <source>
        <dbReference type="Proteomes" id="UP000235672"/>
    </source>
</evidence>
<name>A0A2J6Q6F4_9HELO</name>
<evidence type="ECO:0008006" key="4">
    <source>
        <dbReference type="Google" id="ProtNLM"/>
    </source>
</evidence>
<gene>
    <name evidence="2" type="ORF">NA56DRAFT_103736</name>
</gene>
<feature type="signal peptide" evidence="1">
    <location>
        <begin position="1"/>
        <end position="18"/>
    </location>
</feature>
<dbReference type="EMBL" id="KZ613479">
    <property type="protein sequence ID" value="PMD21867.1"/>
    <property type="molecule type" value="Genomic_DNA"/>
</dbReference>
<organism evidence="2 3">
    <name type="scientific">Hyaloscypha hepaticicola</name>
    <dbReference type="NCBI Taxonomy" id="2082293"/>
    <lineage>
        <taxon>Eukaryota</taxon>
        <taxon>Fungi</taxon>
        <taxon>Dikarya</taxon>
        <taxon>Ascomycota</taxon>
        <taxon>Pezizomycotina</taxon>
        <taxon>Leotiomycetes</taxon>
        <taxon>Helotiales</taxon>
        <taxon>Hyaloscyphaceae</taxon>
        <taxon>Hyaloscypha</taxon>
    </lineage>
</organism>
<sequence length="100" mass="11307">MIMFFPTASILSIRTVLTFLKGVTFGHGSQPQFLPASHSPNLQLWHTDEEHQRKAKVHNTFSLHLFILHTLFKDDTALGSDSTGLDRGWFMKGDAILRQA</sequence>
<dbReference type="AlphaFoldDB" id="A0A2J6Q6F4"/>
<reference evidence="2 3" key="1">
    <citation type="submission" date="2016-05" db="EMBL/GenBank/DDBJ databases">
        <title>A degradative enzymes factory behind the ericoid mycorrhizal symbiosis.</title>
        <authorList>
            <consortium name="DOE Joint Genome Institute"/>
            <person name="Martino E."/>
            <person name="Morin E."/>
            <person name="Grelet G."/>
            <person name="Kuo A."/>
            <person name="Kohler A."/>
            <person name="Daghino S."/>
            <person name="Barry K."/>
            <person name="Choi C."/>
            <person name="Cichocki N."/>
            <person name="Clum A."/>
            <person name="Copeland A."/>
            <person name="Hainaut M."/>
            <person name="Haridas S."/>
            <person name="Labutti K."/>
            <person name="Lindquist E."/>
            <person name="Lipzen A."/>
            <person name="Khouja H.-R."/>
            <person name="Murat C."/>
            <person name="Ohm R."/>
            <person name="Olson A."/>
            <person name="Spatafora J."/>
            <person name="Veneault-Fourrey C."/>
            <person name="Henrissat B."/>
            <person name="Grigoriev I."/>
            <person name="Martin F."/>
            <person name="Perotto S."/>
        </authorList>
    </citation>
    <scope>NUCLEOTIDE SEQUENCE [LARGE SCALE GENOMIC DNA]</scope>
    <source>
        <strain evidence="2 3">UAMH 7357</strain>
    </source>
</reference>